<dbReference type="EC" id="6.1.1.5" evidence="1 9"/>
<evidence type="ECO:0000256" key="7">
    <source>
        <dbReference type="ARBA" id="ARBA00025217"/>
    </source>
</evidence>
<dbReference type="Gene3D" id="3.40.50.620">
    <property type="entry name" value="HUPs"/>
    <property type="match status" value="2"/>
</dbReference>
<dbReference type="CDD" id="cd07961">
    <property type="entry name" value="Anticodon_Ia_Ile_ABEc"/>
    <property type="match status" value="1"/>
</dbReference>
<dbReference type="Pfam" id="PF08264">
    <property type="entry name" value="Anticodon_1"/>
    <property type="match status" value="1"/>
</dbReference>
<feature type="domain" description="Aminoacyl-tRNA synthetase class Ia" evidence="10">
    <location>
        <begin position="18"/>
        <end position="647"/>
    </location>
</feature>
<keyword evidence="3" id="KW-0547">Nucleotide-binding</keyword>
<accession>A0A955LAF8</accession>
<evidence type="ECO:0000313" key="12">
    <source>
        <dbReference type="EMBL" id="MCA9386519.1"/>
    </source>
</evidence>
<dbReference type="InterPro" id="IPR009008">
    <property type="entry name" value="Val/Leu/Ile-tRNA-synth_edit"/>
</dbReference>
<evidence type="ECO:0000256" key="8">
    <source>
        <dbReference type="ARBA" id="ARBA00048359"/>
    </source>
</evidence>
<dbReference type="SUPFAM" id="SSF52374">
    <property type="entry name" value="Nucleotidylyl transferase"/>
    <property type="match status" value="1"/>
</dbReference>
<dbReference type="GO" id="GO:0005737">
    <property type="term" value="C:cytoplasm"/>
    <property type="evidence" value="ECO:0007669"/>
    <property type="project" value="UniProtKB-UniRule"/>
</dbReference>
<dbReference type="InterPro" id="IPR014729">
    <property type="entry name" value="Rossmann-like_a/b/a_fold"/>
</dbReference>
<dbReference type="PANTHER" id="PTHR42780">
    <property type="entry name" value="SOLEUCYL-TRNA SYNTHETASE"/>
    <property type="match status" value="1"/>
</dbReference>
<evidence type="ECO:0000256" key="9">
    <source>
        <dbReference type="NCBIfam" id="TIGR00392"/>
    </source>
</evidence>
<reference evidence="12" key="1">
    <citation type="submission" date="2020-04" db="EMBL/GenBank/DDBJ databases">
        <authorList>
            <person name="Zhang T."/>
        </authorList>
    </citation>
    <scope>NUCLEOTIDE SEQUENCE</scope>
    <source>
        <strain evidence="12">HKST-UBA09</strain>
    </source>
</reference>
<keyword evidence="4" id="KW-0067">ATP-binding</keyword>
<comment type="catalytic activity">
    <reaction evidence="8">
        <text>tRNA(Ile) + L-isoleucine + ATP = L-isoleucyl-tRNA(Ile) + AMP + diphosphate</text>
        <dbReference type="Rhea" id="RHEA:11060"/>
        <dbReference type="Rhea" id="RHEA-COMP:9666"/>
        <dbReference type="Rhea" id="RHEA-COMP:9695"/>
        <dbReference type="ChEBI" id="CHEBI:30616"/>
        <dbReference type="ChEBI" id="CHEBI:33019"/>
        <dbReference type="ChEBI" id="CHEBI:58045"/>
        <dbReference type="ChEBI" id="CHEBI:78442"/>
        <dbReference type="ChEBI" id="CHEBI:78528"/>
        <dbReference type="ChEBI" id="CHEBI:456215"/>
        <dbReference type="EC" id="6.1.1.5"/>
    </reaction>
</comment>
<proteinExistence type="predicted"/>
<keyword evidence="5" id="KW-0648">Protein biosynthesis</keyword>
<dbReference type="Pfam" id="PF00133">
    <property type="entry name" value="tRNA-synt_1"/>
    <property type="match status" value="1"/>
</dbReference>
<evidence type="ECO:0000259" key="11">
    <source>
        <dbReference type="Pfam" id="PF08264"/>
    </source>
</evidence>
<dbReference type="GO" id="GO:0002161">
    <property type="term" value="F:aminoacyl-tRNA deacylase activity"/>
    <property type="evidence" value="ECO:0007669"/>
    <property type="project" value="InterPro"/>
</dbReference>
<name>A0A955LAF8_9BACT</name>
<protein>
    <recommendedName>
        <fullName evidence="1 9">Isoleucine--tRNA ligase</fullName>
        <ecNumber evidence="1 9">6.1.1.5</ecNumber>
    </recommendedName>
</protein>
<reference evidence="12" key="2">
    <citation type="journal article" date="2021" name="Microbiome">
        <title>Successional dynamics and alternative stable states in a saline activated sludge microbial community over 9 years.</title>
        <authorList>
            <person name="Wang Y."/>
            <person name="Ye J."/>
            <person name="Ju F."/>
            <person name="Liu L."/>
            <person name="Boyd J.A."/>
            <person name="Deng Y."/>
            <person name="Parks D.H."/>
            <person name="Jiang X."/>
            <person name="Yin X."/>
            <person name="Woodcroft B.J."/>
            <person name="Tyson G.W."/>
            <person name="Hugenholtz P."/>
            <person name="Polz M.F."/>
            <person name="Zhang T."/>
        </authorList>
    </citation>
    <scope>NUCLEOTIDE SEQUENCE</scope>
    <source>
        <strain evidence="12">HKST-UBA09</strain>
    </source>
</reference>
<gene>
    <name evidence="12" type="ORF">KC669_00625</name>
</gene>
<organism evidence="12 13">
    <name type="scientific">Candidatus Dojkabacteria bacterium</name>
    <dbReference type="NCBI Taxonomy" id="2099670"/>
    <lineage>
        <taxon>Bacteria</taxon>
        <taxon>Candidatus Dojkabacteria</taxon>
    </lineage>
</organism>
<evidence type="ECO:0000256" key="2">
    <source>
        <dbReference type="ARBA" id="ARBA00022598"/>
    </source>
</evidence>
<dbReference type="InterPro" id="IPR009080">
    <property type="entry name" value="tRNAsynth_Ia_anticodon-bd"/>
</dbReference>
<dbReference type="AlphaFoldDB" id="A0A955LAF8"/>
<evidence type="ECO:0000256" key="4">
    <source>
        <dbReference type="ARBA" id="ARBA00022840"/>
    </source>
</evidence>
<evidence type="ECO:0000313" key="13">
    <source>
        <dbReference type="Proteomes" id="UP000714915"/>
    </source>
</evidence>
<dbReference type="SUPFAM" id="SSF50677">
    <property type="entry name" value="ValRS/IleRS/LeuRS editing domain"/>
    <property type="match status" value="1"/>
</dbReference>
<dbReference type="GO" id="GO:0005524">
    <property type="term" value="F:ATP binding"/>
    <property type="evidence" value="ECO:0007669"/>
    <property type="project" value="UniProtKB-KW"/>
</dbReference>
<dbReference type="InterPro" id="IPR013155">
    <property type="entry name" value="M/V/L/I-tRNA-synth_anticd-bd"/>
</dbReference>
<keyword evidence="6" id="KW-0030">Aminoacyl-tRNA synthetase</keyword>
<dbReference type="Proteomes" id="UP000714915">
    <property type="component" value="Unassembled WGS sequence"/>
</dbReference>
<dbReference type="SUPFAM" id="SSF47323">
    <property type="entry name" value="Anticodon-binding domain of a subclass of class I aminoacyl-tRNA synthetases"/>
    <property type="match status" value="1"/>
</dbReference>
<evidence type="ECO:0000256" key="3">
    <source>
        <dbReference type="ARBA" id="ARBA00022741"/>
    </source>
</evidence>
<comment type="function">
    <text evidence="7">Catalyzes the attachment of isoleucine to tRNA(Ile). As IleRS can inadvertently accommodate and process structurally similar amino acids such as valine, to avoid such errors it has two additional distinct tRNA(Ile)-dependent editing activities. One activity is designated as 'pretransfer' editing and involves the hydrolysis of activated Val-AMP. The other activity is designated 'posttransfer' editing and involves deacylation of mischarged Val-tRNA(Ile).</text>
</comment>
<evidence type="ECO:0000256" key="6">
    <source>
        <dbReference type="ARBA" id="ARBA00023146"/>
    </source>
</evidence>
<dbReference type="GO" id="GO:0004822">
    <property type="term" value="F:isoleucine-tRNA ligase activity"/>
    <property type="evidence" value="ECO:0007669"/>
    <property type="project" value="UniProtKB-UniRule"/>
</dbReference>
<dbReference type="GO" id="GO:0006428">
    <property type="term" value="P:isoleucyl-tRNA aminoacylation"/>
    <property type="evidence" value="ECO:0007669"/>
    <property type="project" value="UniProtKB-UniRule"/>
</dbReference>
<dbReference type="NCBIfam" id="TIGR00392">
    <property type="entry name" value="ileS"/>
    <property type="match status" value="1"/>
</dbReference>
<dbReference type="Gene3D" id="1.10.730.10">
    <property type="entry name" value="Isoleucyl-tRNA Synthetase, Domain 1"/>
    <property type="match status" value="1"/>
</dbReference>
<dbReference type="InterPro" id="IPR023586">
    <property type="entry name" value="Ile-tRNA-ligase_type2"/>
</dbReference>
<dbReference type="Pfam" id="PF19302">
    <property type="entry name" value="DUF5915"/>
    <property type="match status" value="1"/>
</dbReference>
<dbReference type="InterPro" id="IPR033709">
    <property type="entry name" value="Anticodon_Ile_ABEc"/>
</dbReference>
<evidence type="ECO:0000256" key="1">
    <source>
        <dbReference type="ARBA" id="ARBA00013165"/>
    </source>
</evidence>
<feature type="domain" description="Methionyl/Valyl/Leucyl/Isoleucyl-tRNA synthetase anticodon-binding" evidence="11">
    <location>
        <begin position="719"/>
        <end position="866"/>
    </location>
</feature>
<dbReference type="InterPro" id="IPR002300">
    <property type="entry name" value="aa-tRNA-synth_Ia"/>
</dbReference>
<dbReference type="PANTHER" id="PTHR42780:SF1">
    <property type="entry name" value="ISOLEUCINE--TRNA LIGASE, CYTOPLASMIC"/>
    <property type="match status" value="1"/>
</dbReference>
<dbReference type="InterPro" id="IPR002301">
    <property type="entry name" value="Ile-tRNA-ligase"/>
</dbReference>
<comment type="caution">
    <text evidence="12">The sequence shown here is derived from an EMBL/GenBank/DDBJ whole genome shotgun (WGS) entry which is preliminary data.</text>
</comment>
<evidence type="ECO:0000256" key="5">
    <source>
        <dbReference type="ARBA" id="ARBA00022917"/>
    </source>
</evidence>
<dbReference type="GO" id="GO:0000049">
    <property type="term" value="F:tRNA binding"/>
    <property type="evidence" value="ECO:0007669"/>
    <property type="project" value="InterPro"/>
</dbReference>
<keyword evidence="2 12" id="KW-0436">Ligase</keyword>
<evidence type="ECO:0000259" key="10">
    <source>
        <dbReference type="Pfam" id="PF00133"/>
    </source>
</evidence>
<dbReference type="PRINTS" id="PR00984">
    <property type="entry name" value="TRNASYNTHILE"/>
</dbReference>
<dbReference type="EMBL" id="JAGQLF010000004">
    <property type="protein sequence ID" value="MCA9386519.1"/>
    <property type="molecule type" value="Genomic_DNA"/>
</dbReference>
<sequence length="1016" mass="118266">MFNKPNPRQNFFDMEQDVLGFWKKEKIFEKSIETKDENNRYTFVDGPPFVTGMPHYGSLLSSITKDPVTRYWTMRGKRIRRVWGWDCHGLPIEAKVNEKFNLKSRADVEEFGIDNYVRECRKHVEEVTGQWEWYVDAIGRWVDMENAYYTMNPEFNESVIWVFKQMYEKGFIYKGKRVSLFSTDTATPVSEFEVAESNNYQEIEDLSIFVKFKLKDLSKLKLPEKDTFLVAWTTTPWTIPSNFALAVNPKATYVAVEFEGQILIVAKDRLEYVFKGKQDEFPKLGEFKGTDLSGLTYEPVYDFYVEQSNENDFKVYEFEDVTTEDGTGVLHVAPGFGAEDYSLGEKFGLSGFQDIDDEGKLLVGDWKGIYLRDANESIRDNLKEKGNLLRSAMYKHRVPLFRGDNPLIYKAQDSYYVNIEKVKDRMLELNSTINWVPEHFKEGRMAEVIKSAPDWGISRTRYWATIMPIWVNDEGEELVMGSIEEMSEYNSEIKKKKNAKGKEVWFFGNEEVKLHRDICDKIVLTKNGKEYKRIPDVVDNWLDSGSVPIAEWHYPFENKEIFENNFPADYIAEYVGQIRAWFNVLLRVSTIVFDKVPFKNVIVTGNMAGTDGRKMSKSFKNYPDPKATIENYGGDALRLYFLSSPLLVGEDINFNEKELKLQIQETTLPLWNIYTYLTTYANMHNWQPKEELAYNNRNVTADSHPWDHIPFDDIENNLDAWILLKLQKTIKEVNDNMESYQVPKSIKPIKELIAETSKWYIRSNRDRFADGDERALEVLYYVLVEILKLIAPFTPFIAEHIYREIVFGEIENKEESIHLCDYPVADSAFIDQYSQIEVEMEILRKIVEFGHNLRVENGQKVRQPLSEMYVHLTNPDLGNLSEWMKELLMSELNIKSVEEKATIPNGEFIKEIKDDTLGILVGLNIEITEELKKEGATRELTRNIQSERKNMKLNMNDSINIKFETGSDFVRSILSMDNSEFIKSVKAKSIIQESVGENSIIAKVFDEEVKFIIEKA</sequence>